<dbReference type="PANTHER" id="PTHR46797">
    <property type="entry name" value="HTH-TYPE TRANSCRIPTIONAL REGULATOR"/>
    <property type="match status" value="1"/>
</dbReference>
<evidence type="ECO:0000259" key="2">
    <source>
        <dbReference type="PROSITE" id="PS50943"/>
    </source>
</evidence>
<dbReference type="GO" id="GO:0003700">
    <property type="term" value="F:DNA-binding transcription factor activity"/>
    <property type="evidence" value="ECO:0007669"/>
    <property type="project" value="TreeGrafter"/>
</dbReference>
<dbReference type="EMBL" id="QXWP01000002">
    <property type="protein sequence ID" value="NBH29964.1"/>
    <property type="molecule type" value="Genomic_DNA"/>
</dbReference>
<reference evidence="4 5" key="1">
    <citation type="submission" date="2018-08" db="EMBL/GenBank/DDBJ databases">
        <title>A genome reference for cultivated species of the human gut microbiota.</title>
        <authorList>
            <person name="Zou Y."/>
            <person name="Xue W."/>
            <person name="Luo G."/>
        </authorList>
    </citation>
    <scope>NUCLEOTIDE SEQUENCE [LARGE SCALE GENOMIC DNA]</scope>
    <source>
        <strain evidence="4 5">OM08-17AT</strain>
    </source>
</reference>
<dbReference type="Gene3D" id="1.10.260.40">
    <property type="entry name" value="lambda repressor-like DNA-binding domains"/>
    <property type="match status" value="1"/>
</dbReference>
<dbReference type="Pfam" id="PF01381">
    <property type="entry name" value="HTH_3"/>
    <property type="match status" value="1"/>
</dbReference>
<dbReference type="GO" id="GO:0003677">
    <property type="term" value="F:DNA binding"/>
    <property type="evidence" value="ECO:0007669"/>
    <property type="project" value="UniProtKB-KW"/>
</dbReference>
<protein>
    <submittedName>
        <fullName evidence="4">XRE family transcriptional regulator</fullName>
    </submittedName>
</protein>
<dbReference type="AlphaFoldDB" id="A0A8B2ZJQ1"/>
<dbReference type="CDD" id="cd00093">
    <property type="entry name" value="HTH_XRE"/>
    <property type="match status" value="1"/>
</dbReference>
<dbReference type="PANTHER" id="PTHR46797:SF1">
    <property type="entry name" value="METHYLPHOSPHONATE SYNTHASE"/>
    <property type="match status" value="1"/>
</dbReference>
<dbReference type="EMBL" id="QSTD01000001">
    <property type="protein sequence ID" value="RGM32445.1"/>
    <property type="molecule type" value="Genomic_DNA"/>
</dbReference>
<dbReference type="PROSITE" id="PS50943">
    <property type="entry name" value="HTH_CROC1"/>
    <property type="match status" value="1"/>
</dbReference>
<organism evidence="4 5">
    <name type="scientific">Staphylococcus warneri</name>
    <dbReference type="NCBI Taxonomy" id="1292"/>
    <lineage>
        <taxon>Bacteria</taxon>
        <taxon>Bacillati</taxon>
        <taxon>Bacillota</taxon>
        <taxon>Bacilli</taxon>
        <taxon>Bacillales</taxon>
        <taxon>Staphylococcaceae</taxon>
        <taxon>Staphylococcus</taxon>
    </lineage>
</organism>
<sequence length="83" mass="9349">MRNVSNGGSTMTFGENLKRIRKDMKLTQQEMGNKMGISQSYLSDMENSRKCPSVNTALLTAKRLKISVNELVNDDTDMTDCKK</sequence>
<proteinExistence type="predicted"/>
<evidence type="ECO:0000313" key="3">
    <source>
        <dbReference type="EMBL" id="NBH29964.1"/>
    </source>
</evidence>
<dbReference type="GO" id="GO:0005829">
    <property type="term" value="C:cytosol"/>
    <property type="evidence" value="ECO:0007669"/>
    <property type="project" value="TreeGrafter"/>
</dbReference>
<dbReference type="Proteomes" id="UP000261016">
    <property type="component" value="Unassembled WGS sequence"/>
</dbReference>
<evidence type="ECO:0000313" key="6">
    <source>
        <dbReference type="Proteomes" id="UP000481807"/>
    </source>
</evidence>
<dbReference type="InterPro" id="IPR001387">
    <property type="entry name" value="Cro/C1-type_HTH"/>
</dbReference>
<evidence type="ECO:0000313" key="5">
    <source>
        <dbReference type="Proteomes" id="UP000261016"/>
    </source>
</evidence>
<dbReference type="InterPro" id="IPR010982">
    <property type="entry name" value="Lambda_DNA-bd_dom_sf"/>
</dbReference>
<dbReference type="SUPFAM" id="SSF47413">
    <property type="entry name" value="lambda repressor-like DNA-binding domains"/>
    <property type="match status" value="1"/>
</dbReference>
<dbReference type="InterPro" id="IPR050807">
    <property type="entry name" value="TransReg_Diox_bact_type"/>
</dbReference>
<dbReference type="Proteomes" id="UP000481807">
    <property type="component" value="Unassembled WGS sequence"/>
</dbReference>
<name>A0A8B2ZJQ1_STAWA</name>
<reference evidence="3 6" key="2">
    <citation type="submission" date="2018-08" db="EMBL/GenBank/DDBJ databases">
        <title>Murine metabolic-syndrome-specific gut microbial biobank.</title>
        <authorList>
            <person name="Liu C."/>
        </authorList>
    </citation>
    <scope>NUCLEOTIDE SEQUENCE [LARGE SCALE GENOMIC DNA]</scope>
    <source>
        <strain evidence="3 6">1XD21-27</strain>
    </source>
</reference>
<evidence type="ECO:0000313" key="4">
    <source>
        <dbReference type="EMBL" id="RGM32445.1"/>
    </source>
</evidence>
<feature type="domain" description="HTH cro/C1-type" evidence="2">
    <location>
        <begin position="17"/>
        <end position="71"/>
    </location>
</feature>
<dbReference type="SMART" id="SM00530">
    <property type="entry name" value="HTH_XRE"/>
    <property type="match status" value="1"/>
</dbReference>
<keyword evidence="1" id="KW-0238">DNA-binding</keyword>
<accession>A0A8B2ZJQ1</accession>
<evidence type="ECO:0000256" key="1">
    <source>
        <dbReference type="ARBA" id="ARBA00023125"/>
    </source>
</evidence>
<comment type="caution">
    <text evidence="4">The sequence shown here is derived from an EMBL/GenBank/DDBJ whole genome shotgun (WGS) entry which is preliminary data.</text>
</comment>
<gene>
    <name evidence="3" type="ORF">D3Z30_03105</name>
    <name evidence="4" type="ORF">DXC19_02795</name>
</gene>